<dbReference type="AlphaFoldDB" id="A0A517R0W1"/>
<dbReference type="Proteomes" id="UP000317318">
    <property type="component" value="Chromosome"/>
</dbReference>
<dbReference type="Gene3D" id="1.20.120.330">
    <property type="entry name" value="Nucleotidyltransferases domain 2"/>
    <property type="match status" value="1"/>
</dbReference>
<dbReference type="OrthoDB" id="1493607at2"/>
<proteinExistence type="predicted"/>
<dbReference type="Pfam" id="PF05168">
    <property type="entry name" value="HEPN"/>
    <property type="match status" value="1"/>
</dbReference>
<sequence>MAENSRNVRLYRGLAVRRREDADVLVAAERYSGAIYLGGYVAECVLKALILRHTAAGQETQALNEVKSIGHNLERLKTRAIETGSVHFPAEVIRALNSLNYWSSELRYDLKTPGRKDVSAFFRALKVIGEWSERVSW</sequence>
<dbReference type="InterPro" id="IPR007842">
    <property type="entry name" value="HEPN_dom"/>
</dbReference>
<keyword evidence="3" id="KW-1185">Reference proteome</keyword>
<gene>
    <name evidence="2" type="ORF">Pan189_18500</name>
</gene>
<organism evidence="2 3">
    <name type="scientific">Stratiformator vulcanicus</name>
    <dbReference type="NCBI Taxonomy" id="2527980"/>
    <lineage>
        <taxon>Bacteria</taxon>
        <taxon>Pseudomonadati</taxon>
        <taxon>Planctomycetota</taxon>
        <taxon>Planctomycetia</taxon>
        <taxon>Planctomycetales</taxon>
        <taxon>Planctomycetaceae</taxon>
        <taxon>Stratiformator</taxon>
    </lineage>
</organism>
<evidence type="ECO:0000313" key="2">
    <source>
        <dbReference type="EMBL" id="QDT37470.1"/>
    </source>
</evidence>
<accession>A0A517R0W1</accession>
<feature type="domain" description="HEPN" evidence="1">
    <location>
        <begin position="15"/>
        <end position="133"/>
    </location>
</feature>
<dbReference type="KEGG" id="svp:Pan189_18500"/>
<protein>
    <submittedName>
        <fullName evidence="2">HEPN domain protein</fullName>
    </submittedName>
</protein>
<name>A0A517R0W1_9PLAN</name>
<dbReference type="EMBL" id="CP036268">
    <property type="protein sequence ID" value="QDT37470.1"/>
    <property type="molecule type" value="Genomic_DNA"/>
</dbReference>
<reference evidence="2 3" key="1">
    <citation type="submission" date="2019-02" db="EMBL/GenBank/DDBJ databases">
        <title>Deep-cultivation of Planctomycetes and their phenomic and genomic characterization uncovers novel biology.</title>
        <authorList>
            <person name="Wiegand S."/>
            <person name="Jogler M."/>
            <person name="Boedeker C."/>
            <person name="Pinto D."/>
            <person name="Vollmers J."/>
            <person name="Rivas-Marin E."/>
            <person name="Kohn T."/>
            <person name="Peeters S.H."/>
            <person name="Heuer A."/>
            <person name="Rast P."/>
            <person name="Oberbeckmann S."/>
            <person name="Bunk B."/>
            <person name="Jeske O."/>
            <person name="Meyerdierks A."/>
            <person name="Storesund J.E."/>
            <person name="Kallscheuer N."/>
            <person name="Luecker S."/>
            <person name="Lage O.M."/>
            <person name="Pohl T."/>
            <person name="Merkel B.J."/>
            <person name="Hornburger P."/>
            <person name="Mueller R.-W."/>
            <person name="Bruemmer F."/>
            <person name="Labrenz M."/>
            <person name="Spormann A.M."/>
            <person name="Op den Camp H."/>
            <person name="Overmann J."/>
            <person name="Amann R."/>
            <person name="Jetten M.S.M."/>
            <person name="Mascher T."/>
            <person name="Medema M.H."/>
            <person name="Devos D.P."/>
            <person name="Kaster A.-K."/>
            <person name="Ovreas L."/>
            <person name="Rohde M."/>
            <person name="Galperin M.Y."/>
            <person name="Jogler C."/>
        </authorList>
    </citation>
    <scope>NUCLEOTIDE SEQUENCE [LARGE SCALE GENOMIC DNA]</scope>
    <source>
        <strain evidence="2 3">Pan189</strain>
    </source>
</reference>
<evidence type="ECO:0000313" key="3">
    <source>
        <dbReference type="Proteomes" id="UP000317318"/>
    </source>
</evidence>
<evidence type="ECO:0000259" key="1">
    <source>
        <dbReference type="Pfam" id="PF05168"/>
    </source>
</evidence>